<dbReference type="STRING" id="947013.SAMN04488109_6032"/>
<gene>
    <name evidence="1" type="ORF">SAMN04488109_6032</name>
</gene>
<dbReference type="OrthoDB" id="1439637at2"/>
<protein>
    <submittedName>
        <fullName evidence="1">Uncharacterized protein</fullName>
    </submittedName>
</protein>
<dbReference type="RefSeq" id="WP_073142048.1">
    <property type="nucleotide sequence ID" value="NZ_FQWQ01000005.1"/>
</dbReference>
<accession>A0A1M5WU90</accession>
<dbReference type="EMBL" id="FQWQ01000005">
    <property type="protein sequence ID" value="SHH91159.1"/>
    <property type="molecule type" value="Genomic_DNA"/>
</dbReference>
<dbReference type="AlphaFoldDB" id="A0A1M5WU90"/>
<keyword evidence="2" id="KW-1185">Reference proteome</keyword>
<dbReference type="Proteomes" id="UP000184212">
    <property type="component" value="Unassembled WGS sequence"/>
</dbReference>
<name>A0A1M5WU90_9BACT</name>
<sequence length="265" mass="28844">MQAKISDALLENISVVQDEIILNGAPRSLRGKITLHNKNESIARVRSINLMAPDHADLESGLGAALRINSKLLPGETRVEHVSVSLTPDTPPGTYDTYVSIGGKNTKVKIVVQPTIAIEAEPKTFTFQGTAPDTIHTATITLTNIGNLPFQIPQITHVAPLDMDMLCRALGVGFRKNKDDGFTQTMDHITQNIKNNLPAWANASVAEAGQILSPGQSMLVHLNVTMPPESNAGNDYELLIRLWDIDLSLVIKSHVEPKKPKRNGQ</sequence>
<evidence type="ECO:0000313" key="1">
    <source>
        <dbReference type="EMBL" id="SHH91159.1"/>
    </source>
</evidence>
<reference evidence="1 2" key="1">
    <citation type="submission" date="2016-11" db="EMBL/GenBank/DDBJ databases">
        <authorList>
            <person name="Jaros S."/>
            <person name="Januszkiewicz K."/>
            <person name="Wedrychowicz H."/>
        </authorList>
    </citation>
    <scope>NUCLEOTIDE SEQUENCE [LARGE SCALE GENOMIC DNA]</scope>
    <source>
        <strain evidence="1 2">DSM 24574</strain>
    </source>
</reference>
<proteinExistence type="predicted"/>
<evidence type="ECO:0000313" key="2">
    <source>
        <dbReference type="Proteomes" id="UP000184212"/>
    </source>
</evidence>
<organism evidence="1 2">
    <name type="scientific">Chryseolinea serpens</name>
    <dbReference type="NCBI Taxonomy" id="947013"/>
    <lineage>
        <taxon>Bacteria</taxon>
        <taxon>Pseudomonadati</taxon>
        <taxon>Bacteroidota</taxon>
        <taxon>Cytophagia</taxon>
        <taxon>Cytophagales</taxon>
        <taxon>Fulvivirgaceae</taxon>
        <taxon>Chryseolinea</taxon>
    </lineage>
</organism>